<keyword evidence="2" id="KW-0808">Transferase</keyword>
<name>A0A2W5VAF8_9CAUL</name>
<dbReference type="AlphaFoldDB" id="A0A2W5VAF8"/>
<evidence type="ECO:0000313" key="3">
    <source>
        <dbReference type="Proteomes" id="UP000249393"/>
    </source>
</evidence>
<dbReference type="RefSeq" id="WP_304276790.1">
    <property type="nucleotide sequence ID" value="NZ_QFQZ01000022.1"/>
</dbReference>
<dbReference type="GO" id="GO:0016757">
    <property type="term" value="F:glycosyltransferase activity"/>
    <property type="evidence" value="ECO:0007669"/>
    <property type="project" value="InterPro"/>
</dbReference>
<dbReference type="CDD" id="cd03801">
    <property type="entry name" value="GT4_PimA-like"/>
    <property type="match status" value="1"/>
</dbReference>
<comment type="caution">
    <text evidence="2">The sequence shown here is derived from an EMBL/GenBank/DDBJ whole genome shotgun (WGS) entry which is preliminary data.</text>
</comment>
<protein>
    <submittedName>
        <fullName evidence="2">Glycosyl transferase family 1</fullName>
    </submittedName>
</protein>
<dbReference type="PANTHER" id="PTHR12526:SF635">
    <property type="entry name" value="GLYCOSYL TRANSFERASE GROUP 1"/>
    <property type="match status" value="1"/>
</dbReference>
<dbReference type="SUPFAM" id="SSF53756">
    <property type="entry name" value="UDP-Glycosyltransferase/glycogen phosphorylase"/>
    <property type="match status" value="1"/>
</dbReference>
<accession>A0A2W5VAF8</accession>
<evidence type="ECO:0000259" key="1">
    <source>
        <dbReference type="Pfam" id="PF00534"/>
    </source>
</evidence>
<sequence>MKVLVVNNAAPFQRGGAEELADHLVRRLNATPGVQSELVRIPFTWEPAERLIEEMLIARGLRLPNVDRVIGLKFPAYMVPHQDKVLWLLHQFRQAYDLSEAGQSHLDFDETGRGVKAAIRAADNACFAECRKIYCNSPVTQNRLMKFNGVPSEVLYPPLNDGELFTGGDYGDYVFAGGRVAAGKRQHLLIEALALLPNGPRLVIAGPPENEAYADRLRRLVEDLDLNDRVSLRFGFHPREDIARWANDALACAYLPFDEDSVGYVTMEAFAAGKAVLTVTDSGGLLEIVSEATGAVSEPTPAALAEALARLTSDRSLAMARGAAARDLWRNKNVTWEATVRRLLD</sequence>
<dbReference type="Proteomes" id="UP000249393">
    <property type="component" value="Unassembled WGS sequence"/>
</dbReference>
<evidence type="ECO:0000313" key="2">
    <source>
        <dbReference type="EMBL" id="PZR34803.1"/>
    </source>
</evidence>
<reference evidence="2 3" key="1">
    <citation type="submission" date="2017-08" db="EMBL/GenBank/DDBJ databases">
        <title>Infants hospitalized years apart are colonized by the same room-sourced microbial strains.</title>
        <authorList>
            <person name="Brooks B."/>
            <person name="Olm M.R."/>
            <person name="Firek B.A."/>
            <person name="Baker R."/>
            <person name="Thomas B.C."/>
            <person name="Morowitz M.J."/>
            <person name="Banfield J.F."/>
        </authorList>
    </citation>
    <scope>NUCLEOTIDE SEQUENCE [LARGE SCALE GENOMIC DNA]</scope>
    <source>
        <strain evidence="2">S2_003_000_R2_4</strain>
    </source>
</reference>
<dbReference type="Gene3D" id="3.40.50.2000">
    <property type="entry name" value="Glycogen Phosphorylase B"/>
    <property type="match status" value="1"/>
</dbReference>
<dbReference type="Pfam" id="PF00534">
    <property type="entry name" value="Glycos_transf_1"/>
    <property type="match status" value="1"/>
</dbReference>
<dbReference type="EMBL" id="QFQZ01000022">
    <property type="protein sequence ID" value="PZR34803.1"/>
    <property type="molecule type" value="Genomic_DNA"/>
</dbReference>
<dbReference type="PANTHER" id="PTHR12526">
    <property type="entry name" value="GLYCOSYLTRANSFERASE"/>
    <property type="match status" value="1"/>
</dbReference>
<organism evidence="2 3">
    <name type="scientific">Caulobacter segnis</name>
    <dbReference type="NCBI Taxonomy" id="88688"/>
    <lineage>
        <taxon>Bacteria</taxon>
        <taxon>Pseudomonadati</taxon>
        <taxon>Pseudomonadota</taxon>
        <taxon>Alphaproteobacteria</taxon>
        <taxon>Caulobacterales</taxon>
        <taxon>Caulobacteraceae</taxon>
        <taxon>Caulobacter</taxon>
    </lineage>
</organism>
<proteinExistence type="predicted"/>
<feature type="domain" description="Glycosyl transferase family 1" evidence="1">
    <location>
        <begin position="174"/>
        <end position="326"/>
    </location>
</feature>
<gene>
    <name evidence="2" type="ORF">DI526_09100</name>
</gene>
<dbReference type="InterPro" id="IPR001296">
    <property type="entry name" value="Glyco_trans_1"/>
</dbReference>